<evidence type="ECO:0000313" key="1">
    <source>
        <dbReference type="EMBL" id="KAI7998876.1"/>
    </source>
</evidence>
<reference evidence="1 2" key="1">
    <citation type="journal article" date="2022" name="Plant J.">
        <title>Chromosome-level genome of Camellia lanceoleosa provides a valuable resource for understanding genome evolution and self-incompatibility.</title>
        <authorList>
            <person name="Gong W."/>
            <person name="Xiao S."/>
            <person name="Wang L."/>
            <person name="Liao Z."/>
            <person name="Chang Y."/>
            <person name="Mo W."/>
            <person name="Hu G."/>
            <person name="Li W."/>
            <person name="Zhao G."/>
            <person name="Zhu H."/>
            <person name="Hu X."/>
            <person name="Ji K."/>
            <person name="Xiang X."/>
            <person name="Song Q."/>
            <person name="Yuan D."/>
            <person name="Jin S."/>
            <person name="Zhang L."/>
        </authorList>
    </citation>
    <scope>NUCLEOTIDE SEQUENCE [LARGE SCALE GENOMIC DNA]</scope>
    <source>
        <strain evidence="1">SQ_2022a</strain>
    </source>
</reference>
<dbReference type="Proteomes" id="UP001060215">
    <property type="component" value="Chromosome 10"/>
</dbReference>
<organism evidence="1 2">
    <name type="scientific">Camellia lanceoleosa</name>
    <dbReference type="NCBI Taxonomy" id="1840588"/>
    <lineage>
        <taxon>Eukaryota</taxon>
        <taxon>Viridiplantae</taxon>
        <taxon>Streptophyta</taxon>
        <taxon>Embryophyta</taxon>
        <taxon>Tracheophyta</taxon>
        <taxon>Spermatophyta</taxon>
        <taxon>Magnoliopsida</taxon>
        <taxon>eudicotyledons</taxon>
        <taxon>Gunneridae</taxon>
        <taxon>Pentapetalae</taxon>
        <taxon>asterids</taxon>
        <taxon>Ericales</taxon>
        <taxon>Theaceae</taxon>
        <taxon>Camellia</taxon>
    </lineage>
</organism>
<name>A0ACC0GCL7_9ERIC</name>
<dbReference type="EMBL" id="CM045767">
    <property type="protein sequence ID" value="KAI7998876.1"/>
    <property type="molecule type" value="Genomic_DNA"/>
</dbReference>
<sequence>MDNGCLGDIFGGFGQKHSGKEGSIPALTSDNSTAAAYRDPQISNQLSIHHDGSATKKKRVSRIIGGGLRQFSIIICKKVESKGKTTYSEVADEIIAEFTATNNNSAVSLDEFDEKNIRRRVYDALNVLMAMDIIIKDKKEIRWKGLHSANVKDMEEIKALRVKAMNRIEKKAAYLKELEEQIAGLQNLMLRNQQLLKSGNAPFGGFSLPFIVVRTNPHATVEIEISEDMQLVHLDFNSTPFSLHDDAYILKLLRLYQLPESTRISPSSSVLSSSSIDVASGGTKPFYWNSETETAKVYE</sequence>
<proteinExistence type="predicted"/>
<comment type="caution">
    <text evidence="1">The sequence shown here is derived from an EMBL/GenBank/DDBJ whole genome shotgun (WGS) entry which is preliminary data.</text>
</comment>
<accession>A0ACC0GCL7</accession>
<gene>
    <name evidence="1" type="ORF">LOK49_LG10G01929</name>
</gene>
<protein>
    <submittedName>
        <fullName evidence="1">Transcription factor-like protein DPB</fullName>
    </submittedName>
</protein>
<evidence type="ECO:0000313" key="2">
    <source>
        <dbReference type="Proteomes" id="UP001060215"/>
    </source>
</evidence>
<keyword evidence="2" id="KW-1185">Reference proteome</keyword>